<gene>
    <name evidence="1" type="ORF">KP509_33G053400</name>
</gene>
<proteinExistence type="predicted"/>
<comment type="caution">
    <text evidence="1">The sequence shown here is derived from an EMBL/GenBank/DDBJ whole genome shotgun (WGS) entry which is preliminary data.</text>
</comment>
<reference evidence="1" key="1">
    <citation type="submission" date="2021-08" db="EMBL/GenBank/DDBJ databases">
        <title>WGS assembly of Ceratopteris richardii.</title>
        <authorList>
            <person name="Marchant D.B."/>
            <person name="Chen G."/>
            <person name="Jenkins J."/>
            <person name="Shu S."/>
            <person name="Leebens-Mack J."/>
            <person name="Grimwood J."/>
            <person name="Schmutz J."/>
            <person name="Soltis P."/>
            <person name="Soltis D."/>
            <person name="Chen Z.-H."/>
        </authorList>
    </citation>
    <scope>NUCLEOTIDE SEQUENCE</scope>
    <source>
        <strain evidence="1">Whitten #5841</strain>
        <tissue evidence="1">Leaf</tissue>
    </source>
</reference>
<protein>
    <submittedName>
        <fullName evidence="1">Uncharacterized protein</fullName>
    </submittedName>
</protein>
<evidence type="ECO:0000313" key="2">
    <source>
        <dbReference type="Proteomes" id="UP000825935"/>
    </source>
</evidence>
<keyword evidence="2" id="KW-1185">Reference proteome</keyword>
<evidence type="ECO:0000313" key="1">
    <source>
        <dbReference type="EMBL" id="KAH7285970.1"/>
    </source>
</evidence>
<name>A0A8T2QQW7_CERRI</name>
<dbReference type="AlphaFoldDB" id="A0A8T2QQW7"/>
<dbReference type="Proteomes" id="UP000825935">
    <property type="component" value="Chromosome 33"/>
</dbReference>
<accession>A0A8T2QQW7</accession>
<sequence length="36" mass="4450">MKIKRRISLQFPCPQRFALESSFLRRLNDLLWDSHF</sequence>
<dbReference type="EMBL" id="CM035438">
    <property type="protein sequence ID" value="KAH7285970.1"/>
    <property type="molecule type" value="Genomic_DNA"/>
</dbReference>
<organism evidence="1 2">
    <name type="scientific">Ceratopteris richardii</name>
    <name type="common">Triangle waterfern</name>
    <dbReference type="NCBI Taxonomy" id="49495"/>
    <lineage>
        <taxon>Eukaryota</taxon>
        <taxon>Viridiplantae</taxon>
        <taxon>Streptophyta</taxon>
        <taxon>Embryophyta</taxon>
        <taxon>Tracheophyta</taxon>
        <taxon>Polypodiopsida</taxon>
        <taxon>Polypodiidae</taxon>
        <taxon>Polypodiales</taxon>
        <taxon>Pteridineae</taxon>
        <taxon>Pteridaceae</taxon>
        <taxon>Parkerioideae</taxon>
        <taxon>Ceratopteris</taxon>
    </lineage>
</organism>